<reference evidence="2 3" key="1">
    <citation type="journal article" date="2016" name="Nat. Commun.">
        <title>Thousands of microbial genomes shed light on interconnected biogeochemical processes in an aquifer system.</title>
        <authorList>
            <person name="Anantharaman K."/>
            <person name="Brown C.T."/>
            <person name="Hug L.A."/>
            <person name="Sharon I."/>
            <person name="Castelle C.J."/>
            <person name="Probst A.J."/>
            <person name="Thomas B.C."/>
            <person name="Singh A."/>
            <person name="Wilkins M.J."/>
            <person name="Karaoz U."/>
            <person name="Brodie E.L."/>
            <person name="Williams K.H."/>
            <person name="Hubbard S.S."/>
            <person name="Banfield J.F."/>
        </authorList>
    </citation>
    <scope>NUCLEOTIDE SEQUENCE [LARGE SCALE GENOMIC DNA]</scope>
</reference>
<comment type="caution">
    <text evidence="2">The sequence shown here is derived from an EMBL/GenBank/DDBJ whole genome shotgun (WGS) entry which is preliminary data.</text>
</comment>
<keyword evidence="1" id="KW-0472">Membrane</keyword>
<protein>
    <submittedName>
        <fullName evidence="2">Uncharacterized protein</fullName>
    </submittedName>
</protein>
<evidence type="ECO:0000313" key="2">
    <source>
        <dbReference type="EMBL" id="OHA54703.1"/>
    </source>
</evidence>
<keyword evidence="1" id="KW-0812">Transmembrane</keyword>
<feature type="transmembrane region" description="Helical" evidence="1">
    <location>
        <begin position="20"/>
        <end position="46"/>
    </location>
</feature>
<dbReference type="Proteomes" id="UP000178936">
    <property type="component" value="Unassembled WGS sequence"/>
</dbReference>
<evidence type="ECO:0000313" key="3">
    <source>
        <dbReference type="Proteomes" id="UP000178936"/>
    </source>
</evidence>
<organism evidence="2 3">
    <name type="scientific">Candidatus Veblenbacteria bacterium RIFOXYA2_FULL_43_9</name>
    <dbReference type="NCBI Taxonomy" id="1802425"/>
    <lineage>
        <taxon>Bacteria</taxon>
        <taxon>Candidatus Vebleniibacteriota</taxon>
    </lineage>
</organism>
<dbReference type="AlphaFoldDB" id="A0A1G2Q2A3"/>
<sequence length="183" mass="19753">MIRTVIKALAVTFRQWRYGLLALFVATLLLFIAIWLPNLSFLSYLFTNSAFSWATRLSILGGSLATLQLNSTPISRTILFILVVFAGVNVSLLVYYLKRRLALGREMGLSLTGTILGLVGVGCASCGSVVLTSIFGLGATAGFLSLLPLRGLEFGLISIFLLAVSITLISRKIIDPIACPRKP</sequence>
<evidence type="ECO:0000256" key="1">
    <source>
        <dbReference type="SAM" id="Phobius"/>
    </source>
</evidence>
<gene>
    <name evidence="2" type="ORF">A2226_03920</name>
</gene>
<keyword evidence="1" id="KW-1133">Transmembrane helix</keyword>
<proteinExistence type="predicted"/>
<feature type="transmembrane region" description="Helical" evidence="1">
    <location>
        <begin position="154"/>
        <end position="174"/>
    </location>
</feature>
<name>A0A1G2Q2A3_9BACT</name>
<accession>A0A1G2Q2A3</accession>
<feature type="transmembrane region" description="Helical" evidence="1">
    <location>
        <begin position="109"/>
        <end position="134"/>
    </location>
</feature>
<feature type="transmembrane region" description="Helical" evidence="1">
    <location>
        <begin position="77"/>
        <end position="97"/>
    </location>
</feature>
<dbReference type="EMBL" id="MHTB01000041">
    <property type="protein sequence ID" value="OHA54703.1"/>
    <property type="molecule type" value="Genomic_DNA"/>
</dbReference>